<protein>
    <submittedName>
        <fullName evidence="4">Pre-rRNA-processing protein TSR2-domain-containing protein</fullName>
    </submittedName>
</protein>
<keyword evidence="2" id="KW-0698">rRNA processing</keyword>
<feature type="compositionally biased region" description="Acidic residues" evidence="3">
    <location>
        <begin position="156"/>
        <end position="175"/>
    </location>
</feature>
<dbReference type="EMBL" id="JARKIB010000147">
    <property type="protein sequence ID" value="KAJ7732185.1"/>
    <property type="molecule type" value="Genomic_DNA"/>
</dbReference>
<evidence type="ECO:0000313" key="4">
    <source>
        <dbReference type="EMBL" id="KAJ7732185.1"/>
    </source>
</evidence>
<evidence type="ECO:0000256" key="1">
    <source>
        <dbReference type="ARBA" id="ARBA00006524"/>
    </source>
</evidence>
<accession>A0AAD7I030</accession>
<sequence length="206" mass="22872">MPLFGCGRREYLKIPLMDTSATPAAPPPSSVLFARGVIARLATWDTLHLAIQEGWGGPGALQKRTWLASVIVDAFEETVPTPDDQYVEEILLQVLADEFDTDLEDGSAESVALDMVRLWDETRVGQDDLVRKLEAKAESVRGKRAVAQQAASGNAEEWEEEDDEDDSGMDEDEGEVPPLMEFRPREEPEIDEDGFTMVKGKGKNHR</sequence>
<dbReference type="GO" id="GO:0006364">
    <property type="term" value="P:rRNA processing"/>
    <property type="evidence" value="ECO:0007669"/>
    <property type="project" value="UniProtKB-KW"/>
</dbReference>
<keyword evidence="5" id="KW-1185">Reference proteome</keyword>
<dbReference type="PANTHER" id="PTHR21250">
    <property type="entry name" value="PRE-RRNA-PROCESSING PROTEIN TSR2 HOMOLOG"/>
    <property type="match status" value="1"/>
</dbReference>
<dbReference type="InterPro" id="IPR019398">
    <property type="entry name" value="Pre-rRNA_process_TSR2"/>
</dbReference>
<dbReference type="AlphaFoldDB" id="A0AAD7I030"/>
<name>A0AAD7I030_9AGAR</name>
<comment type="caution">
    <text evidence="4">The sequence shown here is derived from an EMBL/GenBank/DDBJ whole genome shotgun (WGS) entry which is preliminary data.</text>
</comment>
<evidence type="ECO:0000256" key="3">
    <source>
        <dbReference type="SAM" id="MobiDB-lite"/>
    </source>
</evidence>
<reference evidence="4" key="1">
    <citation type="submission" date="2023-03" db="EMBL/GenBank/DDBJ databases">
        <title>Massive genome expansion in bonnet fungi (Mycena s.s.) driven by repeated elements and novel gene families across ecological guilds.</title>
        <authorList>
            <consortium name="Lawrence Berkeley National Laboratory"/>
            <person name="Harder C.B."/>
            <person name="Miyauchi S."/>
            <person name="Viragh M."/>
            <person name="Kuo A."/>
            <person name="Thoen E."/>
            <person name="Andreopoulos B."/>
            <person name="Lu D."/>
            <person name="Skrede I."/>
            <person name="Drula E."/>
            <person name="Henrissat B."/>
            <person name="Morin E."/>
            <person name="Kohler A."/>
            <person name="Barry K."/>
            <person name="LaButti K."/>
            <person name="Morin E."/>
            <person name="Salamov A."/>
            <person name="Lipzen A."/>
            <person name="Mereny Z."/>
            <person name="Hegedus B."/>
            <person name="Baldrian P."/>
            <person name="Stursova M."/>
            <person name="Weitz H."/>
            <person name="Taylor A."/>
            <person name="Grigoriev I.V."/>
            <person name="Nagy L.G."/>
            <person name="Martin F."/>
            <person name="Kauserud H."/>
        </authorList>
    </citation>
    <scope>NUCLEOTIDE SEQUENCE</scope>
    <source>
        <strain evidence="4">CBHHK182m</strain>
    </source>
</reference>
<organism evidence="4 5">
    <name type="scientific">Mycena metata</name>
    <dbReference type="NCBI Taxonomy" id="1033252"/>
    <lineage>
        <taxon>Eukaryota</taxon>
        <taxon>Fungi</taxon>
        <taxon>Dikarya</taxon>
        <taxon>Basidiomycota</taxon>
        <taxon>Agaricomycotina</taxon>
        <taxon>Agaricomycetes</taxon>
        <taxon>Agaricomycetidae</taxon>
        <taxon>Agaricales</taxon>
        <taxon>Marasmiineae</taxon>
        <taxon>Mycenaceae</taxon>
        <taxon>Mycena</taxon>
    </lineage>
</organism>
<feature type="region of interest" description="Disordered" evidence="3">
    <location>
        <begin position="141"/>
        <end position="206"/>
    </location>
</feature>
<evidence type="ECO:0000256" key="2">
    <source>
        <dbReference type="ARBA" id="ARBA00022552"/>
    </source>
</evidence>
<evidence type="ECO:0000313" key="5">
    <source>
        <dbReference type="Proteomes" id="UP001215598"/>
    </source>
</evidence>
<comment type="similarity">
    <text evidence="1">Belongs to the TSR2 family.</text>
</comment>
<dbReference type="Proteomes" id="UP001215598">
    <property type="component" value="Unassembled WGS sequence"/>
</dbReference>
<proteinExistence type="inferred from homology"/>
<dbReference type="Pfam" id="PF10273">
    <property type="entry name" value="WGG"/>
    <property type="match status" value="1"/>
</dbReference>
<gene>
    <name evidence="4" type="ORF">B0H16DRAFT_181736</name>
</gene>